<gene>
    <name evidence="1" type="ORF">K8V91_06440</name>
</gene>
<dbReference type="RefSeq" id="WP_346698470.1">
    <property type="nucleotide sequence ID" value="NZ_CAWUZP010000137.1"/>
</dbReference>
<reference evidence="1" key="1">
    <citation type="journal article" date="2021" name="PeerJ">
        <title>Extensive microbial diversity within the chicken gut microbiome revealed by metagenomics and culture.</title>
        <authorList>
            <person name="Gilroy R."/>
            <person name="Ravi A."/>
            <person name="Getino M."/>
            <person name="Pursley I."/>
            <person name="Horton D.L."/>
            <person name="Alikhan N.F."/>
            <person name="Baker D."/>
            <person name="Gharbi K."/>
            <person name="Hall N."/>
            <person name="Watson M."/>
            <person name="Adriaenssens E.M."/>
            <person name="Foster-Nyarko E."/>
            <person name="Jarju S."/>
            <person name="Secka A."/>
            <person name="Antonio M."/>
            <person name="Oren A."/>
            <person name="Chaudhuri R.R."/>
            <person name="La Ragione R."/>
            <person name="Hildebrand F."/>
            <person name="Pallen M.J."/>
        </authorList>
    </citation>
    <scope>NUCLEOTIDE SEQUENCE</scope>
    <source>
        <strain evidence="1">CHK193-16274</strain>
    </source>
</reference>
<organism evidence="1 2">
    <name type="scientific">Thomasclavelia spiroformis</name>
    <dbReference type="NCBI Taxonomy" id="29348"/>
    <lineage>
        <taxon>Bacteria</taxon>
        <taxon>Bacillati</taxon>
        <taxon>Bacillota</taxon>
        <taxon>Erysipelotrichia</taxon>
        <taxon>Erysipelotrichales</taxon>
        <taxon>Coprobacillaceae</taxon>
        <taxon>Thomasclavelia</taxon>
    </lineage>
</organism>
<dbReference type="Proteomes" id="UP000749320">
    <property type="component" value="Unassembled WGS sequence"/>
</dbReference>
<dbReference type="Pfam" id="PF14305">
    <property type="entry name" value="ATPgrasp_TupA"/>
    <property type="match status" value="1"/>
</dbReference>
<dbReference type="AlphaFoldDB" id="A0A921GAB8"/>
<evidence type="ECO:0000313" key="1">
    <source>
        <dbReference type="EMBL" id="HJF40546.1"/>
    </source>
</evidence>
<comment type="caution">
    <text evidence="1">The sequence shown here is derived from an EMBL/GenBank/DDBJ whole genome shotgun (WGS) entry which is preliminary data.</text>
</comment>
<protein>
    <submittedName>
        <fullName evidence="1">Carbonic anhydrase</fullName>
    </submittedName>
</protein>
<evidence type="ECO:0000313" key="2">
    <source>
        <dbReference type="Proteomes" id="UP000749320"/>
    </source>
</evidence>
<reference evidence="1" key="2">
    <citation type="submission" date="2021-09" db="EMBL/GenBank/DDBJ databases">
        <authorList>
            <person name="Gilroy R."/>
        </authorList>
    </citation>
    <scope>NUCLEOTIDE SEQUENCE</scope>
    <source>
        <strain evidence="1">CHK193-16274</strain>
    </source>
</reference>
<dbReference type="Gene3D" id="3.30.470.20">
    <property type="entry name" value="ATP-grasp fold, B domain"/>
    <property type="match status" value="1"/>
</dbReference>
<sequence>MNEYKKYIKSPEVRKKILNALWFLPDSVMLQLQYKIKLKRKLNLKHPRRYTEKLQWYKMNYRNPLMHKCVDKYLVRDFVKKRGLENILVDLYGKYDSIHDIDFKSLPESFVMKTTHGGGGLNVIVCKDKSKLNFNELTEKLSSGNKPFRKRSGGREWAYYGLKPGIIVEELLINKENPEAGINDYKIFCYDGKPAYIIVDIDRYIGHKRNFYDTSWNNLHISSDCPVADREIDKPKKLEEMLKIASRLSKGFPYVRVDLYEVDDKIYFGEMTFYPWSGYVQFTPDSFDFELGKKFKLPE</sequence>
<dbReference type="SUPFAM" id="SSF56059">
    <property type="entry name" value="Glutathione synthetase ATP-binding domain-like"/>
    <property type="match status" value="1"/>
</dbReference>
<proteinExistence type="predicted"/>
<name>A0A921GAB8_9FIRM</name>
<accession>A0A921GAB8</accession>
<dbReference type="InterPro" id="IPR029465">
    <property type="entry name" value="ATPgrasp_TupA"/>
</dbReference>
<dbReference type="EMBL" id="DYWV01000218">
    <property type="protein sequence ID" value="HJF40546.1"/>
    <property type="molecule type" value="Genomic_DNA"/>
</dbReference>